<proteinExistence type="predicted"/>
<dbReference type="Pfam" id="PF25031">
    <property type="entry name" value="SBSPON_C"/>
    <property type="match status" value="1"/>
</dbReference>
<name>A0A3Q2SZ36_FUNHE</name>
<accession>A0A3Q2SZ36</accession>
<dbReference type="InterPro" id="IPR056801">
    <property type="entry name" value="SBSPON_C"/>
</dbReference>
<dbReference type="PANTHER" id="PTHR20920:SF6">
    <property type="entry name" value="SOMATOMEDIN B AND THROMBOSPONDIN TYPE 1 DOMAIN CONTAINING"/>
    <property type="match status" value="1"/>
</dbReference>
<dbReference type="AlphaFoldDB" id="A0A3Q2SZ36"/>
<dbReference type="PANTHER" id="PTHR20920">
    <property type="entry name" value="RPE-SPONDIN"/>
    <property type="match status" value="1"/>
</dbReference>
<dbReference type="InterPro" id="IPR039942">
    <property type="entry name" value="SBSPO"/>
</dbReference>
<dbReference type="Ensembl" id="ENSFHET00000006061.1">
    <property type="protein sequence ID" value="ENSFHEP00000006108.1"/>
    <property type="gene ID" value="ENSFHEG00000007111.1"/>
</dbReference>
<feature type="domain" description="SBSPON-like C-terminal" evidence="1">
    <location>
        <begin position="46"/>
        <end position="126"/>
    </location>
</feature>
<sequence length="134" mass="15153">LAQFSQSDIYRFPSEKKDYFCSFESCIKSGFLKRVSFPSRFVLCSCSYCVYLRVKQASAACKLQWWSAQLIRERLVCTECQSDAMSKSDRCVGEGQEDISAFWTAASAPGCHGSWMRELSSEPCSCPPYSVLFV</sequence>
<protein>
    <submittedName>
        <fullName evidence="2">Si:dkey-178e17.3</fullName>
    </submittedName>
</protein>
<dbReference type="Proteomes" id="UP000265000">
    <property type="component" value="Unplaced"/>
</dbReference>
<dbReference type="GeneTree" id="ENSGT00390000008325"/>
<organism evidence="2 3">
    <name type="scientific">Fundulus heteroclitus</name>
    <name type="common">Killifish</name>
    <name type="synonym">Mummichog</name>
    <dbReference type="NCBI Taxonomy" id="8078"/>
    <lineage>
        <taxon>Eukaryota</taxon>
        <taxon>Metazoa</taxon>
        <taxon>Chordata</taxon>
        <taxon>Craniata</taxon>
        <taxon>Vertebrata</taxon>
        <taxon>Euteleostomi</taxon>
        <taxon>Actinopterygii</taxon>
        <taxon>Neopterygii</taxon>
        <taxon>Teleostei</taxon>
        <taxon>Neoteleostei</taxon>
        <taxon>Acanthomorphata</taxon>
        <taxon>Ovalentaria</taxon>
        <taxon>Atherinomorphae</taxon>
        <taxon>Cyprinodontiformes</taxon>
        <taxon>Fundulidae</taxon>
        <taxon>Fundulus</taxon>
    </lineage>
</organism>
<evidence type="ECO:0000259" key="1">
    <source>
        <dbReference type="Pfam" id="PF25031"/>
    </source>
</evidence>
<evidence type="ECO:0000313" key="2">
    <source>
        <dbReference type="Ensembl" id="ENSFHEP00000006108.1"/>
    </source>
</evidence>
<dbReference type="STRING" id="8078.ENSFHEP00000006108"/>
<reference evidence="2" key="2">
    <citation type="submission" date="2025-09" db="UniProtKB">
        <authorList>
            <consortium name="Ensembl"/>
        </authorList>
    </citation>
    <scope>IDENTIFICATION</scope>
</reference>
<reference evidence="2" key="1">
    <citation type="submission" date="2025-08" db="UniProtKB">
        <authorList>
            <consortium name="Ensembl"/>
        </authorList>
    </citation>
    <scope>IDENTIFICATION</scope>
</reference>
<keyword evidence="3" id="KW-1185">Reference proteome</keyword>
<evidence type="ECO:0000313" key="3">
    <source>
        <dbReference type="Proteomes" id="UP000265000"/>
    </source>
</evidence>